<evidence type="ECO:0000256" key="9">
    <source>
        <dbReference type="ARBA" id="ARBA00047380"/>
    </source>
</evidence>
<dbReference type="InterPro" id="IPR006075">
    <property type="entry name" value="Asn/Gln-tRNA_Trfase_suB/E_cat"/>
</dbReference>
<dbReference type="SUPFAM" id="SSF55931">
    <property type="entry name" value="Glutamine synthetase/guanido kinase"/>
    <property type="match status" value="1"/>
</dbReference>
<sequence length="508" mass="56966">MLHETYEPVIGLEVHCQLQTESKLFSPEAAAYGAPPNTHVDPVSLGHPGTLPVLNETAVTHTLRMGLATHCSIAERSFFARKHYFYPDLPKGYQTSQYDTPLCYGGYLEIDADTDASGTNDTDSARPSRKRIGITRIHLEEDAGKSIHDQGEAHTLLDYNRCGVPLIEMVSEPDLRSPNEAYRYLQKVRQLVRWLGISNGNMEEGSLRCDANVSVRPKGQTGLGTRTELKNLNSIRNVERALEYEINRQIVARERGEAVQQQTLLWDADAQQTRTLRSKEEARDYRYLPDPDLPPVVVPEERVEALRDDLPEMPNARCHRFVDSLGLPPYDAEVLTEDRAVADYFEEALSSLFKRTKGGDTNAQAKEVANFVMGDVMQTLNETDHTPQTLPVTPRRLAQLVYLRLEDKVSSSGAQEVFSLMLDHTDASAGKIADDHNLIQISDRSHIEPVVTSVLNEHSDNVKQYLNGKDGLLGFFIGQVMRRIDGSPDPQLVRTLLTEHLDARSQNQ</sequence>
<dbReference type="Gene3D" id="1.10.150.380">
    <property type="entry name" value="GatB domain, N-terminal subdomain"/>
    <property type="match status" value="1"/>
</dbReference>
<evidence type="ECO:0000256" key="5">
    <source>
        <dbReference type="ARBA" id="ARBA00022741"/>
    </source>
</evidence>
<keyword evidence="7 11" id="KW-0648">Protein biosynthesis</keyword>
<evidence type="ECO:0000256" key="1">
    <source>
        <dbReference type="ARBA" id="ARBA00005306"/>
    </source>
</evidence>
<evidence type="ECO:0000259" key="12">
    <source>
        <dbReference type="SMART" id="SM00845"/>
    </source>
</evidence>
<dbReference type="PROSITE" id="PS01234">
    <property type="entry name" value="GATB"/>
    <property type="match status" value="1"/>
</dbReference>
<keyword evidence="13" id="KW-0808">Transferase</keyword>
<dbReference type="GO" id="GO:0050567">
    <property type="term" value="F:glutaminyl-tRNA synthase (glutamine-hydrolyzing) activity"/>
    <property type="evidence" value="ECO:0007669"/>
    <property type="project" value="UniProtKB-UniRule"/>
</dbReference>
<dbReference type="HAMAP" id="MF_00121">
    <property type="entry name" value="GatB"/>
    <property type="match status" value="1"/>
</dbReference>
<dbReference type="GO" id="GO:0005524">
    <property type="term" value="F:ATP binding"/>
    <property type="evidence" value="ECO:0007669"/>
    <property type="project" value="UniProtKB-KW"/>
</dbReference>
<evidence type="ECO:0000256" key="10">
    <source>
        <dbReference type="ARBA" id="ARBA00047913"/>
    </source>
</evidence>
<comment type="similarity">
    <text evidence="1 11">Belongs to the GatB/GatE family. GatB subfamily.</text>
</comment>
<evidence type="ECO:0000313" key="13">
    <source>
        <dbReference type="EMBL" id="PEN07672.1"/>
    </source>
</evidence>
<evidence type="ECO:0000256" key="3">
    <source>
        <dbReference type="ARBA" id="ARBA00016923"/>
    </source>
</evidence>
<gene>
    <name evidence="11" type="primary">gatB</name>
    <name evidence="13" type="ORF">CRI93_06730</name>
</gene>
<dbReference type="Pfam" id="PF02934">
    <property type="entry name" value="GatB_N"/>
    <property type="match status" value="1"/>
</dbReference>
<proteinExistence type="inferred from homology"/>
<evidence type="ECO:0000256" key="8">
    <source>
        <dbReference type="ARBA" id="ARBA00024799"/>
    </source>
</evidence>
<accession>A0A2H3P600</accession>
<dbReference type="GO" id="GO:0070681">
    <property type="term" value="P:glutaminyl-tRNAGln biosynthesis via transamidation"/>
    <property type="evidence" value="ECO:0007669"/>
    <property type="project" value="TreeGrafter"/>
</dbReference>
<dbReference type="EMBL" id="PDEP01000005">
    <property type="protein sequence ID" value="PEN07672.1"/>
    <property type="molecule type" value="Genomic_DNA"/>
</dbReference>
<dbReference type="OrthoDB" id="9804078at2"/>
<dbReference type="InterPro" id="IPR003789">
    <property type="entry name" value="Asn/Gln_tRNA_amidoTrase-B-like"/>
</dbReference>
<dbReference type="InterPro" id="IPR004413">
    <property type="entry name" value="GatB"/>
</dbReference>
<feature type="domain" description="Asn/Gln amidotransferase" evidence="12">
    <location>
        <begin position="343"/>
        <end position="501"/>
    </location>
</feature>
<dbReference type="SUPFAM" id="SSF89095">
    <property type="entry name" value="GatB/YqeY motif"/>
    <property type="match status" value="1"/>
</dbReference>
<comment type="caution">
    <text evidence="13">The sequence shown here is derived from an EMBL/GenBank/DDBJ whole genome shotgun (WGS) entry which is preliminary data.</text>
</comment>
<evidence type="ECO:0000256" key="4">
    <source>
        <dbReference type="ARBA" id="ARBA00022598"/>
    </source>
</evidence>
<dbReference type="NCBIfam" id="NF004014">
    <property type="entry name" value="PRK05477.1-4"/>
    <property type="match status" value="1"/>
</dbReference>
<dbReference type="EC" id="6.3.5.-" evidence="11"/>
<comment type="subunit">
    <text evidence="2 11">Heterotrimer of A, B and C subunits.</text>
</comment>
<dbReference type="InterPro" id="IPR017958">
    <property type="entry name" value="Gln-tRNA_amidoTrfase_suB_CS"/>
</dbReference>
<evidence type="ECO:0000256" key="7">
    <source>
        <dbReference type="ARBA" id="ARBA00022917"/>
    </source>
</evidence>
<dbReference type="InterPro" id="IPR014746">
    <property type="entry name" value="Gln_synth/guanido_kin_cat_dom"/>
</dbReference>
<reference evidence="13 14" key="1">
    <citation type="submission" date="2017-10" db="EMBL/GenBank/DDBJ databases">
        <title>Draft genome of Longimonas halophila.</title>
        <authorList>
            <person name="Goh K.M."/>
            <person name="Shamsir M.S."/>
            <person name="Lim S.W."/>
        </authorList>
    </citation>
    <scope>NUCLEOTIDE SEQUENCE [LARGE SCALE GENOMIC DNA]</scope>
    <source>
        <strain evidence="13 14">KCTC 42399</strain>
    </source>
</reference>
<dbReference type="Gene3D" id="1.10.10.410">
    <property type="match status" value="1"/>
</dbReference>
<keyword evidence="6 11" id="KW-0067">ATP-binding</keyword>
<evidence type="ECO:0000313" key="14">
    <source>
        <dbReference type="Proteomes" id="UP000221024"/>
    </source>
</evidence>
<dbReference type="Pfam" id="PF02637">
    <property type="entry name" value="GatB_Yqey"/>
    <property type="match status" value="1"/>
</dbReference>
<dbReference type="GO" id="GO:0016740">
    <property type="term" value="F:transferase activity"/>
    <property type="evidence" value="ECO:0007669"/>
    <property type="project" value="UniProtKB-KW"/>
</dbReference>
<comment type="catalytic activity">
    <reaction evidence="10 11">
        <text>L-glutamyl-tRNA(Gln) + L-glutamine + ATP + H2O = L-glutaminyl-tRNA(Gln) + L-glutamate + ADP + phosphate + H(+)</text>
        <dbReference type="Rhea" id="RHEA:17521"/>
        <dbReference type="Rhea" id="RHEA-COMP:9681"/>
        <dbReference type="Rhea" id="RHEA-COMP:9684"/>
        <dbReference type="ChEBI" id="CHEBI:15377"/>
        <dbReference type="ChEBI" id="CHEBI:15378"/>
        <dbReference type="ChEBI" id="CHEBI:29985"/>
        <dbReference type="ChEBI" id="CHEBI:30616"/>
        <dbReference type="ChEBI" id="CHEBI:43474"/>
        <dbReference type="ChEBI" id="CHEBI:58359"/>
        <dbReference type="ChEBI" id="CHEBI:78520"/>
        <dbReference type="ChEBI" id="CHEBI:78521"/>
        <dbReference type="ChEBI" id="CHEBI:456216"/>
    </reaction>
</comment>
<protein>
    <recommendedName>
        <fullName evidence="3 11">Aspartyl/glutamyl-tRNA(Asn/Gln) amidotransferase subunit B</fullName>
        <shortName evidence="11">Asp/Glu-ADT subunit B</shortName>
        <ecNumber evidence="11">6.3.5.-</ecNumber>
    </recommendedName>
</protein>
<dbReference type="NCBIfam" id="TIGR00133">
    <property type="entry name" value="gatB"/>
    <property type="match status" value="1"/>
</dbReference>
<keyword evidence="5 11" id="KW-0547">Nucleotide-binding</keyword>
<dbReference type="InterPro" id="IPR023168">
    <property type="entry name" value="GatB_Yqey_C_2"/>
</dbReference>
<name>A0A2H3P600_9BACT</name>
<dbReference type="FunFam" id="1.10.10.410:FF:000001">
    <property type="entry name" value="Aspartyl/glutamyl-tRNA(Asn/Gln) amidotransferase subunit B"/>
    <property type="match status" value="1"/>
</dbReference>
<keyword evidence="14" id="KW-1185">Reference proteome</keyword>
<comment type="function">
    <text evidence="8 11">Allows the formation of correctly charged Asn-tRNA(Asn) or Gln-tRNA(Gln) through the transamidation of misacylated Asp-tRNA(Asn) or Glu-tRNA(Gln) in organisms which lack either or both of asparaginyl-tRNA or glutaminyl-tRNA synthetases. The reaction takes place in the presence of glutamine and ATP through an activated phospho-Asp-tRNA(Asn) or phospho-Glu-tRNA(Gln).</text>
</comment>
<dbReference type="Proteomes" id="UP000221024">
    <property type="component" value="Unassembled WGS sequence"/>
</dbReference>
<dbReference type="NCBIfam" id="NF004012">
    <property type="entry name" value="PRK05477.1-2"/>
    <property type="match status" value="1"/>
</dbReference>
<evidence type="ECO:0000256" key="11">
    <source>
        <dbReference type="HAMAP-Rule" id="MF_00121"/>
    </source>
</evidence>
<evidence type="ECO:0000256" key="2">
    <source>
        <dbReference type="ARBA" id="ARBA00011123"/>
    </source>
</evidence>
<comment type="catalytic activity">
    <reaction evidence="9 11">
        <text>L-aspartyl-tRNA(Asn) + L-glutamine + ATP + H2O = L-asparaginyl-tRNA(Asn) + L-glutamate + ADP + phosphate + 2 H(+)</text>
        <dbReference type="Rhea" id="RHEA:14513"/>
        <dbReference type="Rhea" id="RHEA-COMP:9674"/>
        <dbReference type="Rhea" id="RHEA-COMP:9677"/>
        <dbReference type="ChEBI" id="CHEBI:15377"/>
        <dbReference type="ChEBI" id="CHEBI:15378"/>
        <dbReference type="ChEBI" id="CHEBI:29985"/>
        <dbReference type="ChEBI" id="CHEBI:30616"/>
        <dbReference type="ChEBI" id="CHEBI:43474"/>
        <dbReference type="ChEBI" id="CHEBI:58359"/>
        <dbReference type="ChEBI" id="CHEBI:78515"/>
        <dbReference type="ChEBI" id="CHEBI:78516"/>
        <dbReference type="ChEBI" id="CHEBI:456216"/>
    </reaction>
</comment>
<organism evidence="13 14">
    <name type="scientific">Longimonas halophila</name>
    <dbReference type="NCBI Taxonomy" id="1469170"/>
    <lineage>
        <taxon>Bacteria</taxon>
        <taxon>Pseudomonadati</taxon>
        <taxon>Rhodothermota</taxon>
        <taxon>Rhodothermia</taxon>
        <taxon>Rhodothermales</taxon>
        <taxon>Salisaetaceae</taxon>
        <taxon>Longimonas</taxon>
    </lineage>
</organism>
<dbReference type="InterPro" id="IPR042114">
    <property type="entry name" value="GatB_C_1"/>
</dbReference>
<dbReference type="GO" id="GO:0050566">
    <property type="term" value="F:asparaginyl-tRNA synthase (glutamine-hydrolyzing) activity"/>
    <property type="evidence" value="ECO:0007669"/>
    <property type="project" value="RHEA"/>
</dbReference>
<dbReference type="InterPro" id="IPR017959">
    <property type="entry name" value="Asn/Gln-tRNA_amidoTrfase_suB/E"/>
</dbReference>
<dbReference type="PANTHER" id="PTHR11659">
    <property type="entry name" value="GLUTAMYL-TRNA GLN AMIDOTRANSFERASE SUBUNIT B MITOCHONDRIAL AND PROKARYOTIC PET112-RELATED"/>
    <property type="match status" value="1"/>
</dbReference>
<dbReference type="GO" id="GO:0006412">
    <property type="term" value="P:translation"/>
    <property type="evidence" value="ECO:0007669"/>
    <property type="project" value="UniProtKB-UniRule"/>
</dbReference>
<dbReference type="AlphaFoldDB" id="A0A2H3P600"/>
<dbReference type="PANTHER" id="PTHR11659:SF0">
    <property type="entry name" value="GLUTAMYL-TRNA(GLN) AMIDOTRANSFERASE SUBUNIT B, MITOCHONDRIAL"/>
    <property type="match status" value="1"/>
</dbReference>
<keyword evidence="4 11" id="KW-0436">Ligase</keyword>
<dbReference type="InterPro" id="IPR018027">
    <property type="entry name" value="Asn/Gln_amidotransferase"/>
</dbReference>
<evidence type="ECO:0000256" key="6">
    <source>
        <dbReference type="ARBA" id="ARBA00022840"/>
    </source>
</evidence>
<dbReference type="SMART" id="SM00845">
    <property type="entry name" value="GatB_Yqey"/>
    <property type="match status" value="1"/>
</dbReference>